<keyword evidence="4 7" id="KW-0812">Transmembrane</keyword>
<dbReference type="EMBL" id="JAUKWQ010000001">
    <property type="protein sequence ID" value="MDO1580772.1"/>
    <property type="molecule type" value="Genomic_DNA"/>
</dbReference>
<keyword evidence="9" id="KW-1185">Reference proteome</keyword>
<sequence>MTAIASEADTAPAPSITELFLGFLGLGIIGFGGLLPLARRTIVEERKWLNEQEFIDLLGLCQFLPGGNIMNLSVAVGVRFHGWRGGLASILGIIAVPTMIVVCLGYIYDQYRDEPHVQHLFAGLAAAAAGLLISMGWKFIKPLRGKIWALCVVAVLFVLIAVLRLPLLPVMLTMAPISVLLSWRFGK</sequence>
<comment type="subcellular location">
    <subcellularLocation>
        <location evidence="1">Cell membrane</location>
        <topology evidence="1">Multi-pass membrane protein</topology>
    </subcellularLocation>
</comment>
<dbReference type="InterPro" id="IPR052518">
    <property type="entry name" value="CHR_Transporter"/>
</dbReference>
<reference evidence="8" key="2">
    <citation type="submission" date="2023-07" db="EMBL/GenBank/DDBJ databases">
        <authorList>
            <person name="Sun H."/>
        </authorList>
    </citation>
    <scope>NUCLEOTIDE SEQUENCE</scope>
    <source>
        <strain evidence="8">05753</strain>
    </source>
</reference>
<feature type="transmembrane region" description="Helical" evidence="7">
    <location>
        <begin position="147"/>
        <end position="163"/>
    </location>
</feature>
<dbReference type="RefSeq" id="WP_302074927.1">
    <property type="nucleotide sequence ID" value="NZ_JAUKWQ010000001.1"/>
</dbReference>
<keyword evidence="6 7" id="KW-0472">Membrane</keyword>
<evidence type="ECO:0000256" key="4">
    <source>
        <dbReference type="ARBA" id="ARBA00022692"/>
    </source>
</evidence>
<evidence type="ECO:0000256" key="1">
    <source>
        <dbReference type="ARBA" id="ARBA00004651"/>
    </source>
</evidence>
<dbReference type="InterPro" id="IPR003370">
    <property type="entry name" value="Chromate_transpt"/>
</dbReference>
<organism evidence="8 9">
    <name type="scientific">Rhizobium oryzicola</name>
    <dbReference type="NCBI Taxonomy" id="1232668"/>
    <lineage>
        <taxon>Bacteria</taxon>
        <taxon>Pseudomonadati</taxon>
        <taxon>Pseudomonadota</taxon>
        <taxon>Alphaproteobacteria</taxon>
        <taxon>Hyphomicrobiales</taxon>
        <taxon>Rhizobiaceae</taxon>
        <taxon>Rhizobium/Agrobacterium group</taxon>
        <taxon>Rhizobium</taxon>
    </lineage>
</organism>
<evidence type="ECO:0000313" key="8">
    <source>
        <dbReference type="EMBL" id="MDO1580772.1"/>
    </source>
</evidence>
<feature type="transmembrane region" description="Helical" evidence="7">
    <location>
        <begin position="19"/>
        <end position="38"/>
    </location>
</feature>
<dbReference type="PANTHER" id="PTHR43663">
    <property type="entry name" value="CHROMATE TRANSPORT PROTEIN-RELATED"/>
    <property type="match status" value="1"/>
</dbReference>
<feature type="transmembrane region" description="Helical" evidence="7">
    <location>
        <begin position="87"/>
        <end position="108"/>
    </location>
</feature>
<keyword evidence="5 7" id="KW-1133">Transmembrane helix</keyword>
<protein>
    <submittedName>
        <fullName evidence="8">Chromate transporter</fullName>
    </submittedName>
</protein>
<keyword evidence="3" id="KW-1003">Cell membrane</keyword>
<reference evidence="8" key="1">
    <citation type="journal article" date="2015" name="Int. J. Syst. Evol. Microbiol.">
        <title>Rhizobium oryzicola sp. nov., potential plant-growth-promoting endophytic bacteria isolated from rice roots.</title>
        <authorList>
            <person name="Zhang X.X."/>
            <person name="Gao J.S."/>
            <person name="Cao Y.H."/>
            <person name="Sheirdil R.A."/>
            <person name="Wang X.C."/>
            <person name="Zhang L."/>
        </authorList>
    </citation>
    <scope>NUCLEOTIDE SEQUENCE</scope>
    <source>
        <strain evidence="8">05753</strain>
    </source>
</reference>
<evidence type="ECO:0000256" key="2">
    <source>
        <dbReference type="ARBA" id="ARBA00005262"/>
    </source>
</evidence>
<dbReference type="Pfam" id="PF02417">
    <property type="entry name" value="Chromate_transp"/>
    <property type="match status" value="1"/>
</dbReference>
<evidence type="ECO:0000313" key="9">
    <source>
        <dbReference type="Proteomes" id="UP001169006"/>
    </source>
</evidence>
<evidence type="ECO:0000256" key="3">
    <source>
        <dbReference type="ARBA" id="ARBA00022475"/>
    </source>
</evidence>
<dbReference type="Proteomes" id="UP001169006">
    <property type="component" value="Unassembled WGS sequence"/>
</dbReference>
<gene>
    <name evidence="8" type="ORF">Q2T52_01565</name>
</gene>
<comment type="similarity">
    <text evidence="2">Belongs to the chromate ion transporter (CHR) (TC 2.A.51) family.</text>
</comment>
<accession>A0ABT8SQP5</accession>
<dbReference type="PANTHER" id="PTHR43663:SF1">
    <property type="entry name" value="CHROMATE TRANSPORTER"/>
    <property type="match status" value="1"/>
</dbReference>
<comment type="caution">
    <text evidence="8">The sequence shown here is derived from an EMBL/GenBank/DDBJ whole genome shotgun (WGS) entry which is preliminary data.</text>
</comment>
<name>A0ABT8SQP5_9HYPH</name>
<evidence type="ECO:0000256" key="6">
    <source>
        <dbReference type="ARBA" id="ARBA00023136"/>
    </source>
</evidence>
<evidence type="ECO:0000256" key="7">
    <source>
        <dbReference type="SAM" id="Phobius"/>
    </source>
</evidence>
<feature type="transmembrane region" description="Helical" evidence="7">
    <location>
        <begin position="120"/>
        <end position="140"/>
    </location>
</feature>
<evidence type="ECO:0000256" key="5">
    <source>
        <dbReference type="ARBA" id="ARBA00022989"/>
    </source>
</evidence>
<proteinExistence type="inferred from homology"/>